<keyword evidence="5" id="KW-0804">Transcription</keyword>
<dbReference type="GO" id="GO:0030170">
    <property type="term" value="F:pyridoxal phosphate binding"/>
    <property type="evidence" value="ECO:0007669"/>
    <property type="project" value="InterPro"/>
</dbReference>
<dbReference type="InterPro" id="IPR036390">
    <property type="entry name" value="WH_DNA-bd_sf"/>
</dbReference>
<feature type="compositionally biased region" description="Polar residues" evidence="6">
    <location>
        <begin position="523"/>
        <end position="535"/>
    </location>
</feature>
<dbReference type="SMART" id="SM00345">
    <property type="entry name" value="HTH_GNTR"/>
    <property type="match status" value="1"/>
</dbReference>
<dbReference type="SUPFAM" id="SSF53383">
    <property type="entry name" value="PLP-dependent transferases"/>
    <property type="match status" value="1"/>
</dbReference>
<dbReference type="PANTHER" id="PTHR46577">
    <property type="entry name" value="HTH-TYPE TRANSCRIPTIONAL REGULATORY PROTEIN GABR"/>
    <property type="match status" value="1"/>
</dbReference>
<feature type="compositionally biased region" description="Basic residues" evidence="6">
    <location>
        <begin position="408"/>
        <end position="418"/>
    </location>
</feature>
<evidence type="ECO:0000313" key="9">
    <source>
        <dbReference type="Proteomes" id="UP000007137"/>
    </source>
</evidence>
<dbReference type="Pfam" id="PF00155">
    <property type="entry name" value="Aminotran_1_2"/>
    <property type="match status" value="1"/>
</dbReference>
<dbReference type="Gene3D" id="1.10.10.10">
    <property type="entry name" value="Winged helix-like DNA-binding domain superfamily/Winged helix DNA-binding domain"/>
    <property type="match status" value="1"/>
</dbReference>
<name>B1MLL4_MYCA9</name>
<dbReference type="InterPro" id="IPR004839">
    <property type="entry name" value="Aminotransferase_I/II_large"/>
</dbReference>
<dbReference type="PROSITE" id="PS50949">
    <property type="entry name" value="HTH_GNTR"/>
    <property type="match status" value="1"/>
</dbReference>
<proteinExistence type="inferred from homology"/>
<dbReference type="EMBL" id="CU458896">
    <property type="protein sequence ID" value="CAM61441.1"/>
    <property type="molecule type" value="Genomic_DNA"/>
</dbReference>
<dbReference type="KEGG" id="mab:MAB_1353c"/>
<protein>
    <submittedName>
        <fullName evidence="8">Transcriptional regulator, GntR family</fullName>
    </submittedName>
</protein>
<dbReference type="AlphaFoldDB" id="B1MLL4"/>
<feature type="region of interest" description="Disordered" evidence="6">
    <location>
        <begin position="515"/>
        <end position="535"/>
    </location>
</feature>
<evidence type="ECO:0000256" key="4">
    <source>
        <dbReference type="ARBA" id="ARBA00023125"/>
    </source>
</evidence>
<sequence length="602" mass="64448">MRVDRASRLSIRAQIVQQLRSALESGVLGPGSPVPSSRAVASALGVSRSTVVAALQELEGEGWIESSQGSGTVVSHRPHATSDVARDPAGSATMSDEDIEIDMRPGDLNPGDISRVGWRAAWRSIEPSTTPPPPPGSAALRAALSTYLRSSRGLPCDPSQIVVCAGTAEALTLLTLAFQWRERAVAVEDPGYPDIRRTFQTLGVRWVPVDVTDADQFLSGLQSIEKPIEAAYLTPSHQYPLGHRISPGVRGDILRWARDAGVILVEDDYDSEFRFGVAPLPSLAGLDTTASTIYLGTMSKVLDPGLRLSYLRVPTHLLQPVLDTRDALGATVSAPVQQAVTHLLTSGELARHIARVRKLYQDRRATMLQSLEKIAAVTHVTGTEAGLHVLASLRQGISASAAVEQARSHRYAHHRPRRLPGPSRPVESRAGPRIRTAQTGHNPARGQPTGHPARITGGRRPVTGDRAQIQTPLPTATTPPALTLKRSRSRSISTPTCSPTPTTTFLSRIACRTTAPRPTRTPGISTLPSTTAPSSITTLEDSTELRTDAADTMLPAPTTDSCADPPLTNLAGARFSDSPRIGQRRLYRLNTGCTDTRSMCAS</sequence>
<dbReference type="GO" id="GO:0003700">
    <property type="term" value="F:DNA-binding transcription factor activity"/>
    <property type="evidence" value="ECO:0007669"/>
    <property type="project" value="InterPro"/>
</dbReference>
<feature type="domain" description="HTH gntR-type" evidence="7">
    <location>
        <begin position="9"/>
        <end position="77"/>
    </location>
</feature>
<dbReference type="InterPro" id="IPR015424">
    <property type="entry name" value="PyrdxlP-dep_Trfase"/>
</dbReference>
<dbReference type="Proteomes" id="UP000007137">
    <property type="component" value="Chromosome"/>
</dbReference>
<dbReference type="PANTHER" id="PTHR46577:SF1">
    <property type="entry name" value="HTH-TYPE TRANSCRIPTIONAL REGULATORY PROTEIN GABR"/>
    <property type="match status" value="1"/>
</dbReference>
<keyword evidence="2" id="KW-0663">Pyridoxal phosphate</keyword>
<evidence type="ECO:0000256" key="1">
    <source>
        <dbReference type="ARBA" id="ARBA00005384"/>
    </source>
</evidence>
<comment type="similarity">
    <text evidence="1">In the C-terminal section; belongs to the class-I pyridoxal-phosphate-dependent aminotransferase family.</text>
</comment>
<dbReference type="InterPro" id="IPR036388">
    <property type="entry name" value="WH-like_DNA-bd_sf"/>
</dbReference>
<evidence type="ECO:0000259" key="7">
    <source>
        <dbReference type="PROSITE" id="PS50949"/>
    </source>
</evidence>
<feature type="region of interest" description="Disordered" evidence="6">
    <location>
        <begin position="404"/>
        <end position="503"/>
    </location>
</feature>
<keyword evidence="3" id="KW-0805">Transcription regulation</keyword>
<feature type="region of interest" description="Disordered" evidence="6">
    <location>
        <begin position="66"/>
        <end position="93"/>
    </location>
</feature>
<evidence type="ECO:0000256" key="6">
    <source>
        <dbReference type="SAM" id="MobiDB-lite"/>
    </source>
</evidence>
<evidence type="ECO:0000256" key="2">
    <source>
        <dbReference type="ARBA" id="ARBA00022898"/>
    </source>
</evidence>
<dbReference type="GO" id="GO:0003677">
    <property type="term" value="F:DNA binding"/>
    <property type="evidence" value="ECO:0007669"/>
    <property type="project" value="UniProtKB-KW"/>
</dbReference>
<dbReference type="SUPFAM" id="SSF46785">
    <property type="entry name" value="Winged helix' DNA-binding domain"/>
    <property type="match status" value="1"/>
</dbReference>
<dbReference type="Gene3D" id="3.40.640.10">
    <property type="entry name" value="Type I PLP-dependent aspartate aminotransferase-like (Major domain)"/>
    <property type="match status" value="1"/>
</dbReference>
<dbReference type="InterPro" id="IPR000524">
    <property type="entry name" value="Tscrpt_reg_HTH_GntR"/>
</dbReference>
<dbReference type="InterPro" id="IPR051446">
    <property type="entry name" value="HTH_trans_reg/aminotransferase"/>
</dbReference>
<dbReference type="Pfam" id="PF00392">
    <property type="entry name" value="GntR"/>
    <property type="match status" value="1"/>
</dbReference>
<keyword evidence="4" id="KW-0238">DNA-binding</keyword>
<accession>B1MLL4</accession>
<reference evidence="8 9" key="1">
    <citation type="journal article" date="2009" name="PLoS ONE">
        <title>Non mycobacterial virulence genes in the genome of the emerging pathogen Mycobacterium abscessus.</title>
        <authorList>
            <person name="Ripoll F."/>
            <person name="Pasek S."/>
            <person name="Schenowitz C."/>
            <person name="Dossat C."/>
            <person name="Barbe V."/>
            <person name="Rottman M."/>
            <person name="Macheras E."/>
            <person name="Heym B."/>
            <person name="Herrmann J.L."/>
            <person name="Daffe M."/>
            <person name="Brosch R."/>
            <person name="Risler J.L."/>
            <person name="Gaillard J.L."/>
        </authorList>
    </citation>
    <scope>NUCLEOTIDE SEQUENCE [LARGE SCALE GENOMIC DNA]</scope>
    <source>
        <strain evidence="9">ATCC 19977 / DSM 44196 / CCUG 20993 / CIP 104536 / JCM 13569 / NCTC 13031 / TMC 1543 / L948</strain>
    </source>
</reference>
<dbReference type="PRINTS" id="PR00035">
    <property type="entry name" value="HTHGNTR"/>
</dbReference>
<evidence type="ECO:0000313" key="8">
    <source>
        <dbReference type="EMBL" id="CAM61441.1"/>
    </source>
</evidence>
<evidence type="ECO:0000256" key="5">
    <source>
        <dbReference type="ARBA" id="ARBA00023163"/>
    </source>
</evidence>
<dbReference type="CDD" id="cd07377">
    <property type="entry name" value="WHTH_GntR"/>
    <property type="match status" value="1"/>
</dbReference>
<organism evidence="8 9">
    <name type="scientific">Mycobacteroides abscessus (strain ATCC 19977 / DSM 44196 / CCUG 20993 / CIP 104536 / JCM 13569 / NCTC 13031 / TMC 1543 / L948)</name>
    <name type="common">Mycobacterium abscessus</name>
    <dbReference type="NCBI Taxonomy" id="561007"/>
    <lineage>
        <taxon>Bacteria</taxon>
        <taxon>Bacillati</taxon>
        <taxon>Actinomycetota</taxon>
        <taxon>Actinomycetes</taxon>
        <taxon>Mycobacteriales</taxon>
        <taxon>Mycobacteriaceae</taxon>
        <taxon>Mycobacteroides</taxon>
        <taxon>Mycobacteroides abscessus</taxon>
    </lineage>
</organism>
<evidence type="ECO:0000256" key="3">
    <source>
        <dbReference type="ARBA" id="ARBA00023015"/>
    </source>
</evidence>
<gene>
    <name evidence="8" type="ordered locus">MAB_1353c</name>
</gene>
<dbReference type="CDD" id="cd00609">
    <property type="entry name" value="AAT_like"/>
    <property type="match status" value="1"/>
</dbReference>
<feature type="compositionally biased region" description="Low complexity" evidence="6">
    <location>
        <begin position="471"/>
        <end position="503"/>
    </location>
</feature>
<keyword evidence="9" id="KW-1185">Reference proteome</keyword>
<dbReference type="InterPro" id="IPR015421">
    <property type="entry name" value="PyrdxlP-dep_Trfase_major"/>
</dbReference>